<protein>
    <submittedName>
        <fullName evidence="5">Methyl-accepting chemotaxis protein</fullName>
    </submittedName>
</protein>
<evidence type="ECO:0000259" key="4">
    <source>
        <dbReference type="PROSITE" id="PS50111"/>
    </source>
</evidence>
<dbReference type="Gene3D" id="1.20.120.30">
    <property type="entry name" value="Aspartate receptor, ligand-binding domain"/>
    <property type="match status" value="1"/>
</dbReference>
<gene>
    <name evidence="5" type="ORF">B4088_6612</name>
</gene>
<comment type="similarity">
    <text evidence="2">Belongs to the methyl-accepting chemotaxis (MCP) protein family.</text>
</comment>
<evidence type="ECO:0000313" key="5">
    <source>
        <dbReference type="EMBL" id="KZD48684.1"/>
    </source>
</evidence>
<dbReference type="Pfam" id="PF13682">
    <property type="entry name" value="CZB"/>
    <property type="match status" value="1"/>
</dbReference>
<dbReference type="Proteomes" id="UP000076482">
    <property type="component" value="Unassembled WGS sequence"/>
</dbReference>
<dbReference type="SUPFAM" id="SSF58104">
    <property type="entry name" value="Methyl-accepting chemotaxis protein (MCP) signaling domain"/>
    <property type="match status" value="1"/>
</dbReference>
<dbReference type="SMART" id="SM00283">
    <property type="entry name" value="MA"/>
    <property type="match status" value="1"/>
</dbReference>
<dbReference type="PRINTS" id="PR00260">
    <property type="entry name" value="CHEMTRNSDUCR"/>
</dbReference>
<dbReference type="InterPro" id="IPR004090">
    <property type="entry name" value="Chemotax_Me-accpt_rcpt"/>
</dbReference>
<dbReference type="EMBL" id="LJKE01000138">
    <property type="protein sequence ID" value="KZD48684.1"/>
    <property type="molecule type" value="Genomic_DNA"/>
</dbReference>
<dbReference type="PANTHER" id="PTHR32089:SF112">
    <property type="entry name" value="LYSOZYME-LIKE PROTEIN-RELATED"/>
    <property type="match status" value="1"/>
</dbReference>
<reference evidence="5 6" key="1">
    <citation type="submission" date="2015-09" db="EMBL/GenBank/DDBJ databases">
        <title>Bacillus cereus food isolates.</title>
        <authorList>
            <person name="Boekhorst J."/>
        </authorList>
    </citation>
    <scope>NUCLEOTIDE SEQUENCE [LARGE SCALE GENOMIC DNA]</scope>
    <source>
        <strain evidence="5 6">B4088</strain>
    </source>
</reference>
<dbReference type="PROSITE" id="PS50111">
    <property type="entry name" value="CHEMOTAXIS_TRANSDUC_2"/>
    <property type="match status" value="1"/>
</dbReference>
<keyword evidence="1 3" id="KW-0807">Transducer</keyword>
<evidence type="ECO:0000313" key="6">
    <source>
        <dbReference type="Proteomes" id="UP000076482"/>
    </source>
</evidence>
<dbReference type="GO" id="GO:0007165">
    <property type="term" value="P:signal transduction"/>
    <property type="evidence" value="ECO:0007669"/>
    <property type="project" value="UniProtKB-KW"/>
</dbReference>
<dbReference type="PANTHER" id="PTHR32089">
    <property type="entry name" value="METHYL-ACCEPTING CHEMOTAXIS PROTEIN MCPB"/>
    <property type="match status" value="1"/>
</dbReference>
<evidence type="ECO:0000256" key="2">
    <source>
        <dbReference type="ARBA" id="ARBA00029447"/>
    </source>
</evidence>
<dbReference type="Gene3D" id="1.10.287.950">
    <property type="entry name" value="Methyl-accepting chemotaxis protein"/>
    <property type="match status" value="1"/>
</dbReference>
<dbReference type="AlphaFoldDB" id="A0A161TLJ5"/>
<comment type="caution">
    <text evidence="5">The sequence shown here is derived from an EMBL/GenBank/DDBJ whole genome shotgun (WGS) entry which is preliminary data.</text>
</comment>
<organism evidence="5 6">
    <name type="scientific">Bacillus cereus</name>
    <dbReference type="NCBI Taxonomy" id="1396"/>
    <lineage>
        <taxon>Bacteria</taxon>
        <taxon>Bacillati</taxon>
        <taxon>Bacillota</taxon>
        <taxon>Bacilli</taxon>
        <taxon>Bacillales</taxon>
        <taxon>Bacillaceae</taxon>
        <taxon>Bacillus</taxon>
        <taxon>Bacillus cereus group</taxon>
    </lineage>
</organism>
<dbReference type="PATRIC" id="fig|1396.535.peg.6233"/>
<dbReference type="InterPro" id="IPR025991">
    <property type="entry name" value="Chemoreceptor_zinc-bind_dom"/>
</dbReference>
<dbReference type="InterPro" id="IPR004089">
    <property type="entry name" value="MCPsignal_dom"/>
</dbReference>
<dbReference type="GO" id="GO:0016020">
    <property type="term" value="C:membrane"/>
    <property type="evidence" value="ECO:0007669"/>
    <property type="project" value="InterPro"/>
</dbReference>
<dbReference type="Pfam" id="PF00015">
    <property type="entry name" value="MCPsignal"/>
    <property type="match status" value="1"/>
</dbReference>
<accession>A0A161TLJ5</accession>
<dbReference type="GO" id="GO:0004888">
    <property type="term" value="F:transmembrane signaling receptor activity"/>
    <property type="evidence" value="ECO:0007669"/>
    <property type="project" value="InterPro"/>
</dbReference>
<dbReference type="GO" id="GO:0006935">
    <property type="term" value="P:chemotaxis"/>
    <property type="evidence" value="ECO:0007669"/>
    <property type="project" value="InterPro"/>
</dbReference>
<dbReference type="RefSeq" id="WP_063263733.1">
    <property type="nucleotide sequence ID" value="NZ_LJKE01000138.1"/>
</dbReference>
<evidence type="ECO:0000256" key="3">
    <source>
        <dbReference type="PROSITE-ProRule" id="PRU00284"/>
    </source>
</evidence>
<evidence type="ECO:0000256" key="1">
    <source>
        <dbReference type="ARBA" id="ARBA00023224"/>
    </source>
</evidence>
<name>A0A161TLJ5_BACCE</name>
<proteinExistence type="inferred from homology"/>
<sequence length="509" mass="57901">MFRKRMKLATHEGVLKKDGRKLYERLWVILPEITENRQELEKAFDEFIISGDANLLLTELSVIPSSIARSIILAMYSSYSEVLNKYGNDTLLHEWFSRVANLQEELDKYIWSQHTLNLSKGFFGITSEVAKITHINDFIGILNKKEHDMVELSSITEEMTSSVADVSDSVLQVLKRTNTATERTQEGHEVILKALDEVGKASKTFTVIQQTFNELEKAVQSIQKMTDVIKNIADRTNLLSLNARIEGVKVGEQGKGFMVVAGDIKKLSETTVLSLEDVKDNTDKLANLAQRTKTIIKDSVYQIDSSIDRAKHAADVLQEIMTNAHDIQSSMEGISTIAEEQNIAIDEFGKRVLRMTDDIQSLKQEGEKTGNSVNVLSKTINSLRLSTFSNIPHTPEKTLIYLAISDHLIWMWRVYNLMLGFETIEMSEVTSHKVCRLGKWYYTPEILEKYKNNSTFTGIEEYHALLHRTAKEAVEVHQQGNEKLLREKFEILQNCSKHIVSSLEKLAQQ</sequence>
<feature type="domain" description="Methyl-accepting transducer" evidence="4">
    <location>
        <begin position="151"/>
        <end position="356"/>
    </location>
</feature>